<dbReference type="InterPro" id="IPR013780">
    <property type="entry name" value="Glyco_hydro_b"/>
</dbReference>
<protein>
    <submittedName>
        <fullName evidence="6">Glycogen debranching protein GlgX</fullName>
    </submittedName>
</protein>
<accession>A0AAF0BWU6</accession>
<dbReference type="InterPro" id="IPR013783">
    <property type="entry name" value="Ig-like_fold"/>
</dbReference>
<evidence type="ECO:0000256" key="2">
    <source>
        <dbReference type="ARBA" id="ARBA00022801"/>
    </source>
</evidence>
<dbReference type="Gene3D" id="2.60.40.10">
    <property type="entry name" value="Immunoglobulins"/>
    <property type="match status" value="1"/>
</dbReference>
<dbReference type="NCBIfam" id="TIGR02100">
    <property type="entry name" value="glgX_debranch"/>
    <property type="match status" value="1"/>
</dbReference>
<dbReference type="InterPro" id="IPR006047">
    <property type="entry name" value="GH13_cat_dom"/>
</dbReference>
<keyword evidence="2" id="KW-0378">Hydrolase</keyword>
<dbReference type="InterPro" id="IPR044505">
    <property type="entry name" value="GlgX_Isoamylase_N_E_set"/>
</dbReference>
<dbReference type="SUPFAM" id="SSF51011">
    <property type="entry name" value="Glycosyl hydrolase domain"/>
    <property type="match status" value="1"/>
</dbReference>
<dbReference type="InterPro" id="IPR011837">
    <property type="entry name" value="Glycogen_debranch_GlgX"/>
</dbReference>
<dbReference type="InterPro" id="IPR017853">
    <property type="entry name" value="GH"/>
</dbReference>
<dbReference type="Gene3D" id="2.60.40.1180">
    <property type="entry name" value="Golgi alpha-mannosidase II"/>
    <property type="match status" value="1"/>
</dbReference>
<dbReference type="CDD" id="cd11326">
    <property type="entry name" value="AmyAc_Glg_debranch"/>
    <property type="match status" value="1"/>
</dbReference>
<feature type="domain" description="Glycosyl hydrolase family 13 catalytic" evidence="5">
    <location>
        <begin position="164"/>
        <end position="573"/>
    </location>
</feature>
<name>A0AAF0BWU6_9ACTN</name>
<dbReference type="EMBL" id="CP116942">
    <property type="protein sequence ID" value="WCO68200.1"/>
    <property type="molecule type" value="Genomic_DNA"/>
</dbReference>
<dbReference type="InterPro" id="IPR014756">
    <property type="entry name" value="Ig_E-set"/>
</dbReference>
<dbReference type="Pfam" id="PF02922">
    <property type="entry name" value="CBM_48"/>
    <property type="match status" value="1"/>
</dbReference>
<dbReference type="AlphaFoldDB" id="A0AAF0BWU6"/>
<gene>
    <name evidence="6" type="primary">glgX</name>
    <name evidence="6" type="ORF">PO878_05605</name>
</gene>
<evidence type="ECO:0000256" key="1">
    <source>
        <dbReference type="ARBA" id="ARBA00008061"/>
    </source>
</evidence>
<dbReference type="PANTHER" id="PTHR43002">
    <property type="entry name" value="GLYCOGEN DEBRANCHING ENZYME"/>
    <property type="match status" value="1"/>
</dbReference>
<organism evidence="6 7">
    <name type="scientific">Iamia majanohamensis</name>
    <dbReference type="NCBI Taxonomy" id="467976"/>
    <lineage>
        <taxon>Bacteria</taxon>
        <taxon>Bacillati</taxon>
        <taxon>Actinomycetota</taxon>
        <taxon>Acidimicrobiia</taxon>
        <taxon>Acidimicrobiales</taxon>
        <taxon>Iamiaceae</taxon>
        <taxon>Iamia</taxon>
    </lineage>
</organism>
<evidence type="ECO:0000259" key="5">
    <source>
        <dbReference type="SMART" id="SM00642"/>
    </source>
</evidence>
<comment type="similarity">
    <text evidence="1">Belongs to the glycosyl hydrolase 13 family.</text>
</comment>
<dbReference type="GO" id="GO:0004135">
    <property type="term" value="F:amylo-alpha-1,6-glucosidase activity"/>
    <property type="evidence" value="ECO:0007669"/>
    <property type="project" value="InterPro"/>
</dbReference>
<evidence type="ECO:0000256" key="3">
    <source>
        <dbReference type="ARBA" id="ARBA00023295"/>
    </source>
</evidence>
<dbReference type="GO" id="GO:0005980">
    <property type="term" value="P:glycogen catabolic process"/>
    <property type="evidence" value="ECO:0007669"/>
    <property type="project" value="InterPro"/>
</dbReference>
<evidence type="ECO:0000313" key="6">
    <source>
        <dbReference type="EMBL" id="WCO68200.1"/>
    </source>
</evidence>
<keyword evidence="7" id="KW-1185">Reference proteome</keyword>
<reference evidence="6" key="1">
    <citation type="submission" date="2023-01" db="EMBL/GenBank/DDBJ databases">
        <title>The diversity of Class Acidimicrobiia in South China Sea sediment environments and the proposal of Iamia marina sp. nov., a novel species of the genus Iamia.</title>
        <authorList>
            <person name="He Y."/>
            <person name="Tian X."/>
        </authorList>
    </citation>
    <scope>NUCLEOTIDE SEQUENCE</scope>
    <source>
        <strain evidence="6">DSM 19957</strain>
    </source>
</reference>
<dbReference type="KEGG" id="ima:PO878_05605"/>
<feature type="region of interest" description="Disordered" evidence="4">
    <location>
        <begin position="470"/>
        <end position="489"/>
    </location>
</feature>
<dbReference type="InterPro" id="IPR004193">
    <property type="entry name" value="Glyco_hydro_13_N"/>
</dbReference>
<dbReference type="SUPFAM" id="SSF51445">
    <property type="entry name" value="(Trans)glycosidases"/>
    <property type="match status" value="1"/>
</dbReference>
<dbReference type="CDD" id="cd02856">
    <property type="entry name" value="E_set_GDE_Isoamylase_N"/>
    <property type="match status" value="1"/>
</dbReference>
<evidence type="ECO:0000313" key="7">
    <source>
        <dbReference type="Proteomes" id="UP001216390"/>
    </source>
</evidence>
<dbReference type="Proteomes" id="UP001216390">
    <property type="component" value="Chromosome"/>
</dbReference>
<dbReference type="SMART" id="SM00642">
    <property type="entry name" value="Aamy"/>
    <property type="match status" value="1"/>
</dbReference>
<keyword evidence="3" id="KW-0326">Glycosidase</keyword>
<dbReference type="Gene3D" id="3.20.20.80">
    <property type="entry name" value="Glycosidases"/>
    <property type="match status" value="1"/>
</dbReference>
<dbReference type="SUPFAM" id="SSF81296">
    <property type="entry name" value="E set domains"/>
    <property type="match status" value="1"/>
</dbReference>
<dbReference type="RefSeq" id="WP_272737717.1">
    <property type="nucleotide sequence ID" value="NZ_CP116942.1"/>
</dbReference>
<evidence type="ECO:0000256" key="4">
    <source>
        <dbReference type="SAM" id="MobiDB-lite"/>
    </source>
</evidence>
<feature type="compositionally biased region" description="Basic and acidic residues" evidence="4">
    <location>
        <begin position="470"/>
        <end position="486"/>
    </location>
</feature>
<proteinExistence type="inferred from homology"/>
<sequence>MTEVWPGAPFPLGATWDGEGVNFSLFSENATRVELCLFAPDGTEERLEVAERTNLHWHCYVPGCGPGTRYGYRVHGPYTPEDGLRFNPAKLLIDPYAKAIEGGVDPDAANILPYVPDGTDTADLEPDDEDDADAIPKSLVIDPTFDWEDDRRPRRPWNETVIYEAHVKGFTRLHPDVREDLQGTYGGLASEASIAHLTELGVTAVELLPIHHSIDEEFLHEKGLSNYWGYSSIGYLAPHAGYAATGSDGEQIREFKGMVKALHRAGIEVILDVVYNHTAEGNHLGPMLSFKGVDNTSYYRLMPDDPRYYMDFTGTGNSLNPVNPTVLRLIMDSLRYWVIDCHVDGFRFDLASALARELYDVDRLSAFFDVIHQDPVLSQVKLIAEPWDVGPGGYQVGNFPVLWTEWNGMYRDTMRDFWRGNAGVSEFASRLTGSSDLYESDGRSPVASINFITAHDGFTLADLTAYDQKHNEDNQEGGRDGTDDNRSWNCGVEGPTDDAEVLALRAQQRRNLMTTLLVSQGVPMVLGGDETCRTQGGNNNAWCQDNEISWFDWDHDAAAREMYAFTRRLVALRREHRVFRRRHFLQGDTRDSAVLPDAWWFRPDGRRMTTRDWDQADGHTVGLFLNGEQFPYPDSRGRPITDDSFLLLFNAHFDDVEFVLPARRFGTTWAVELTTVDPAVEPGAWTVPTRGTVAVASRSITILKRVAPVRRG</sequence>